<keyword evidence="8 11" id="KW-0238">DNA-binding</keyword>
<sequence length="119" mass="13227">MEARELVPCRTDPDAYFAEGVRPARARELCAGCGYLEACRAYVLDNPELYGVWGGTTRRERQGVRRRAAEGDRGPPWCRGVVRRARDRPGPPGVGGRPGRQCARPVTGRSKQQVTETSW</sequence>
<evidence type="ECO:0000256" key="6">
    <source>
        <dbReference type="ARBA" id="ARBA00023014"/>
    </source>
</evidence>
<evidence type="ECO:0000256" key="9">
    <source>
        <dbReference type="ARBA" id="ARBA00023157"/>
    </source>
</evidence>
<evidence type="ECO:0000256" key="10">
    <source>
        <dbReference type="ARBA" id="ARBA00023163"/>
    </source>
</evidence>
<feature type="binding site" evidence="11">
    <location>
        <position position="33"/>
    </location>
    <ligand>
        <name>[4Fe-4S] cluster</name>
        <dbReference type="ChEBI" id="CHEBI:49883"/>
    </ligand>
</feature>
<evidence type="ECO:0000259" key="13">
    <source>
        <dbReference type="PROSITE" id="PS51674"/>
    </source>
</evidence>
<evidence type="ECO:0000256" key="5">
    <source>
        <dbReference type="ARBA" id="ARBA00023004"/>
    </source>
</evidence>
<feature type="binding site" evidence="11">
    <location>
        <position position="9"/>
    </location>
    <ligand>
        <name>[4Fe-4S] cluster</name>
        <dbReference type="ChEBI" id="CHEBI:49883"/>
    </ligand>
</feature>
<protein>
    <recommendedName>
        <fullName evidence="11">Transcriptional regulator WhiB</fullName>
    </recommendedName>
</protein>
<feature type="binding site" evidence="11">
    <location>
        <position position="39"/>
    </location>
    <ligand>
        <name>[4Fe-4S] cluster</name>
        <dbReference type="ChEBI" id="CHEBI:49883"/>
    </ligand>
</feature>
<keyword evidence="7 11" id="KW-0805">Transcription regulation</keyword>
<comment type="function">
    <text evidence="11">Acts as a transcriptional regulator. Probably redox-responsive. The apo- but not holo-form probably binds DNA.</text>
</comment>
<evidence type="ECO:0000256" key="8">
    <source>
        <dbReference type="ARBA" id="ARBA00023125"/>
    </source>
</evidence>
<gene>
    <name evidence="11" type="primary">whiB</name>
    <name evidence="14" type="ORF">C4B68_20630</name>
</gene>
<keyword evidence="10 11" id="KW-0804">Transcription</keyword>
<comment type="cofactor">
    <cofactor evidence="11">
        <name>[4Fe-4S] cluster</name>
        <dbReference type="ChEBI" id="CHEBI:49883"/>
    </cofactor>
    <text evidence="11">Binds 1 [4Fe-4S] cluster per subunit. Following nitrosylation of the [4Fe-4S] cluster binds 1 [4Fe-8(NO)] cluster per subunit.</text>
</comment>
<feature type="compositionally biased region" description="Polar residues" evidence="12">
    <location>
        <begin position="109"/>
        <end position="119"/>
    </location>
</feature>
<comment type="PTM">
    <text evidence="11">Upon Fe-S cluster removal intramolecular disulfide bonds are formed.</text>
</comment>
<reference evidence="14 15" key="1">
    <citation type="submission" date="2018-02" db="EMBL/GenBank/DDBJ databases">
        <title>Complete genome sequence of Streptomyces dengpaensis, the producer of angucyclines.</title>
        <authorList>
            <person name="Yumei L."/>
        </authorList>
    </citation>
    <scope>NUCLEOTIDE SEQUENCE [LARGE SCALE GENOMIC DNA]</scope>
    <source>
        <strain evidence="14 15">XZHG99</strain>
    </source>
</reference>
<evidence type="ECO:0000256" key="1">
    <source>
        <dbReference type="ARBA" id="ARBA00004496"/>
    </source>
</evidence>
<evidence type="ECO:0000256" key="2">
    <source>
        <dbReference type="ARBA" id="ARBA00006597"/>
    </source>
</evidence>
<evidence type="ECO:0000256" key="12">
    <source>
        <dbReference type="SAM" id="MobiDB-lite"/>
    </source>
</evidence>
<keyword evidence="9 11" id="KW-1015">Disulfide bond</keyword>
<dbReference type="Proteomes" id="UP000238413">
    <property type="component" value="Chromosome"/>
</dbReference>
<evidence type="ECO:0000256" key="3">
    <source>
        <dbReference type="ARBA" id="ARBA00022485"/>
    </source>
</evidence>
<dbReference type="Pfam" id="PF02467">
    <property type="entry name" value="Whib"/>
    <property type="match status" value="1"/>
</dbReference>
<feature type="domain" description="4Fe-4S Wbl-type" evidence="13">
    <location>
        <begin position="8"/>
        <end position="63"/>
    </location>
</feature>
<evidence type="ECO:0000313" key="15">
    <source>
        <dbReference type="Proteomes" id="UP000238413"/>
    </source>
</evidence>
<comment type="similarity">
    <text evidence="2 11">Belongs to the WhiB family.</text>
</comment>
<keyword evidence="11" id="KW-0963">Cytoplasm</keyword>
<dbReference type="PANTHER" id="PTHR38839">
    <property type="entry name" value="TRANSCRIPTIONAL REGULATOR WHID-RELATED"/>
    <property type="match status" value="1"/>
</dbReference>
<name>A0ABM6T2F6_9ACTN</name>
<dbReference type="EMBL" id="CP026652">
    <property type="protein sequence ID" value="AVH61319.1"/>
    <property type="molecule type" value="Genomic_DNA"/>
</dbReference>
<accession>A0ABM6T2F6</accession>
<keyword evidence="5 11" id="KW-0408">Iron</keyword>
<keyword evidence="15" id="KW-1185">Reference proteome</keyword>
<dbReference type="InterPro" id="IPR003482">
    <property type="entry name" value="Whib"/>
</dbReference>
<evidence type="ECO:0000313" key="14">
    <source>
        <dbReference type="EMBL" id="AVH61319.1"/>
    </source>
</evidence>
<keyword evidence="4 11" id="KW-0479">Metal-binding</keyword>
<evidence type="ECO:0000256" key="11">
    <source>
        <dbReference type="HAMAP-Rule" id="MF_01479"/>
    </source>
</evidence>
<feature type="compositionally biased region" description="Basic and acidic residues" evidence="12">
    <location>
        <begin position="63"/>
        <end position="73"/>
    </location>
</feature>
<proteinExistence type="inferred from homology"/>
<evidence type="ECO:0000256" key="7">
    <source>
        <dbReference type="ARBA" id="ARBA00023015"/>
    </source>
</evidence>
<keyword evidence="6 11" id="KW-0411">Iron-sulfur</keyword>
<organism evidence="14 15">
    <name type="scientific">Streptomyces dengpaensis</name>
    <dbReference type="NCBI Taxonomy" id="2049881"/>
    <lineage>
        <taxon>Bacteria</taxon>
        <taxon>Bacillati</taxon>
        <taxon>Actinomycetota</taxon>
        <taxon>Actinomycetes</taxon>
        <taxon>Kitasatosporales</taxon>
        <taxon>Streptomycetaceae</taxon>
        <taxon>Streptomyces</taxon>
    </lineage>
</organism>
<dbReference type="InterPro" id="IPR034768">
    <property type="entry name" value="4FE4S_WBL"/>
</dbReference>
<keyword evidence="3 11" id="KW-0004">4Fe-4S</keyword>
<comment type="subcellular location">
    <subcellularLocation>
        <location evidence="1 11">Cytoplasm</location>
    </subcellularLocation>
</comment>
<feature type="binding site" evidence="11">
    <location>
        <position position="30"/>
    </location>
    <ligand>
        <name>[4Fe-4S] cluster</name>
        <dbReference type="ChEBI" id="CHEBI:49883"/>
    </ligand>
</feature>
<comment type="PTM">
    <text evidence="11">The Fe-S cluster can be nitrosylated by nitric oxide (NO).</text>
</comment>
<evidence type="ECO:0000256" key="4">
    <source>
        <dbReference type="ARBA" id="ARBA00022723"/>
    </source>
</evidence>
<dbReference type="HAMAP" id="MF_01479">
    <property type="entry name" value="WhiB"/>
    <property type="match status" value="1"/>
</dbReference>
<feature type="region of interest" description="Disordered" evidence="12">
    <location>
        <begin position="63"/>
        <end position="119"/>
    </location>
</feature>
<dbReference type="PROSITE" id="PS51674">
    <property type="entry name" value="4FE4S_WBL"/>
    <property type="match status" value="1"/>
</dbReference>